<sequence length="129" mass="14297">MTNDRADLTPSDWDPALDAVVAAPGHHKVLYENQNIRVLEVTLDPDDEEPVHHHRWPSVFVFDQVQGPVHDIAPDGTQLPPNRDVMRAIQGWDGQGCLVVNMAPQPLGRVFNASGKTVHGIRVEMKISP</sequence>
<dbReference type="STRING" id="665467.SAMN02982931_01490"/>
<dbReference type="Proteomes" id="UP000199071">
    <property type="component" value="Unassembled WGS sequence"/>
</dbReference>
<dbReference type="OrthoDB" id="7060081at2"/>
<dbReference type="Gene3D" id="2.60.120.10">
    <property type="entry name" value="Jelly Rolls"/>
    <property type="match status" value="1"/>
</dbReference>
<dbReference type="InterPro" id="IPR014710">
    <property type="entry name" value="RmlC-like_jellyroll"/>
</dbReference>
<dbReference type="AlphaFoldDB" id="A0A1G6BIF6"/>
<evidence type="ECO:0000313" key="1">
    <source>
        <dbReference type="EMBL" id="SDB20384.1"/>
    </source>
</evidence>
<organism evidence="1 2">
    <name type="scientific">Bauldia litoralis</name>
    <dbReference type="NCBI Taxonomy" id="665467"/>
    <lineage>
        <taxon>Bacteria</taxon>
        <taxon>Pseudomonadati</taxon>
        <taxon>Pseudomonadota</taxon>
        <taxon>Alphaproteobacteria</taxon>
        <taxon>Hyphomicrobiales</taxon>
        <taxon>Kaistiaceae</taxon>
        <taxon>Bauldia</taxon>
    </lineage>
</organism>
<dbReference type="EMBL" id="FMXQ01000003">
    <property type="protein sequence ID" value="SDB20384.1"/>
    <property type="molecule type" value="Genomic_DNA"/>
</dbReference>
<protein>
    <submittedName>
        <fullName evidence="1">Uncharacterized protein</fullName>
    </submittedName>
</protein>
<accession>A0A1G6BIF6</accession>
<gene>
    <name evidence="1" type="ORF">SAMN02982931_01490</name>
</gene>
<proteinExistence type="predicted"/>
<evidence type="ECO:0000313" key="2">
    <source>
        <dbReference type="Proteomes" id="UP000199071"/>
    </source>
</evidence>
<dbReference type="RefSeq" id="WP_090875795.1">
    <property type="nucleotide sequence ID" value="NZ_FMXQ01000003.1"/>
</dbReference>
<reference evidence="1 2" key="1">
    <citation type="submission" date="2016-10" db="EMBL/GenBank/DDBJ databases">
        <authorList>
            <person name="de Groot N.N."/>
        </authorList>
    </citation>
    <scope>NUCLEOTIDE SEQUENCE [LARGE SCALE GENOMIC DNA]</scope>
    <source>
        <strain evidence="1 2">ATCC 35022</strain>
    </source>
</reference>
<name>A0A1G6BIF6_9HYPH</name>
<keyword evidence="2" id="KW-1185">Reference proteome</keyword>